<dbReference type="CDD" id="cd02440">
    <property type="entry name" value="AdoMet_MTases"/>
    <property type="match status" value="1"/>
</dbReference>
<dbReference type="InterPro" id="IPR050508">
    <property type="entry name" value="Methyltransf_Superfamily"/>
</dbReference>
<proteinExistence type="predicted"/>
<evidence type="ECO:0000313" key="2">
    <source>
        <dbReference type="EMBL" id="MDP9837172.1"/>
    </source>
</evidence>
<dbReference type="Proteomes" id="UP001241472">
    <property type="component" value="Unassembled WGS sequence"/>
</dbReference>
<evidence type="ECO:0000313" key="3">
    <source>
        <dbReference type="Proteomes" id="UP001241472"/>
    </source>
</evidence>
<sequence>MTAMRENHGKNYNLRDEIKAYWSARAEKFDLSPGHEIFSEDERQAWLALIEKHLGKGNGRAALDLASGTAVISHLMDDAGFKVTGLDWSETMLALARAKAKQRGRDISFRVADAENTMEPDASYDVIVTRHLVWTLVDPTAAFTEWMRVLKPGGKLLVVDGDFVNVGFSEKLVKKLAAWLEKIGVLKKEPSHAPPEMAGKHEEILSQVHFSRGARADDVAALLRHAGFEAVMIDHDLKKIHRAQARHLSFFKATARGLQHRYAICATKPL</sequence>
<dbReference type="SUPFAM" id="SSF53335">
    <property type="entry name" value="S-adenosyl-L-methionine-dependent methyltransferases"/>
    <property type="match status" value="1"/>
</dbReference>
<dbReference type="Gene3D" id="3.40.50.150">
    <property type="entry name" value="Vaccinia Virus protein VP39"/>
    <property type="match status" value="1"/>
</dbReference>
<gene>
    <name evidence="2" type="ORF">J2T09_001924</name>
</gene>
<organism evidence="2 3">
    <name type="scientific">Neorhizobium huautlense</name>
    <dbReference type="NCBI Taxonomy" id="67774"/>
    <lineage>
        <taxon>Bacteria</taxon>
        <taxon>Pseudomonadati</taxon>
        <taxon>Pseudomonadota</taxon>
        <taxon>Alphaproteobacteria</taxon>
        <taxon>Hyphomicrobiales</taxon>
        <taxon>Rhizobiaceae</taxon>
        <taxon>Rhizobium/Agrobacterium group</taxon>
        <taxon>Neorhizobium</taxon>
    </lineage>
</organism>
<dbReference type="InterPro" id="IPR029063">
    <property type="entry name" value="SAM-dependent_MTases_sf"/>
</dbReference>
<dbReference type="InterPro" id="IPR013216">
    <property type="entry name" value="Methyltransf_11"/>
</dbReference>
<dbReference type="RefSeq" id="WP_373458408.1">
    <property type="nucleotide sequence ID" value="NZ_JAUSRF010000005.1"/>
</dbReference>
<evidence type="ECO:0000259" key="1">
    <source>
        <dbReference type="Pfam" id="PF08241"/>
    </source>
</evidence>
<protein>
    <submittedName>
        <fullName evidence="2">Ubiquinone/menaquinone biosynthesis C-methylase UbiE</fullName>
    </submittedName>
</protein>
<dbReference type="PANTHER" id="PTHR42912:SF80">
    <property type="entry name" value="METHYLTRANSFERASE DOMAIN-CONTAINING PROTEIN"/>
    <property type="match status" value="1"/>
</dbReference>
<reference evidence="2 3" key="1">
    <citation type="submission" date="2023-07" db="EMBL/GenBank/DDBJ databases">
        <title>Sorghum-associated microbial communities from plants grown in Nebraska, USA.</title>
        <authorList>
            <person name="Schachtman D."/>
        </authorList>
    </citation>
    <scope>NUCLEOTIDE SEQUENCE [LARGE SCALE GENOMIC DNA]</scope>
    <source>
        <strain evidence="2 3">DS1307</strain>
    </source>
</reference>
<name>A0ABT9PRT3_9HYPH</name>
<comment type="caution">
    <text evidence="2">The sequence shown here is derived from an EMBL/GenBank/DDBJ whole genome shotgun (WGS) entry which is preliminary data.</text>
</comment>
<feature type="domain" description="Methyltransferase type 11" evidence="1">
    <location>
        <begin position="63"/>
        <end position="158"/>
    </location>
</feature>
<dbReference type="EMBL" id="JAUSRF010000005">
    <property type="protein sequence ID" value="MDP9837172.1"/>
    <property type="molecule type" value="Genomic_DNA"/>
</dbReference>
<dbReference type="PANTHER" id="PTHR42912">
    <property type="entry name" value="METHYLTRANSFERASE"/>
    <property type="match status" value="1"/>
</dbReference>
<dbReference type="Pfam" id="PF08241">
    <property type="entry name" value="Methyltransf_11"/>
    <property type="match status" value="1"/>
</dbReference>
<accession>A0ABT9PRT3</accession>
<keyword evidence="2" id="KW-0830">Ubiquinone</keyword>
<keyword evidence="3" id="KW-1185">Reference proteome</keyword>